<organism evidence="1 2">
    <name type="scientific">Thermoflavifilum aggregans</name>
    <dbReference type="NCBI Taxonomy" id="454188"/>
    <lineage>
        <taxon>Bacteria</taxon>
        <taxon>Pseudomonadati</taxon>
        <taxon>Bacteroidota</taxon>
        <taxon>Chitinophagia</taxon>
        <taxon>Chitinophagales</taxon>
        <taxon>Chitinophagaceae</taxon>
        <taxon>Thermoflavifilum</taxon>
    </lineage>
</organism>
<proteinExistence type="predicted"/>
<protein>
    <recommendedName>
        <fullName evidence="3">Glycosyltransferase involved in cell wall biosynthesis</fullName>
    </recommendedName>
</protein>
<gene>
    <name evidence="1" type="ORF">BXY57_0245</name>
</gene>
<comment type="caution">
    <text evidence="1">The sequence shown here is derived from an EMBL/GenBank/DDBJ whole genome shotgun (WGS) entry which is preliminary data.</text>
</comment>
<dbReference type="AlphaFoldDB" id="A0A2M9CS02"/>
<evidence type="ECO:0000313" key="1">
    <source>
        <dbReference type="EMBL" id="PJJ74683.1"/>
    </source>
</evidence>
<sequence length="429" mass="49144">MKKILIISPHFPPSNLVNVHRARLFATHLPAFGWEPIVLTVHEKYYEEKPDWNLVKLLPENLRVEKVKALPVKPVRLVGDIGIRGFIPLLIKAVQLIRKEHVDFLYIPVPSNYTALIGRLAHMYTGIPYGIDYNDPWIYRPFHRLKPFSKEWCVLRLAYVLEPFSVKKAVLITAVAPGYYQGVYARNPHLKNACVWVAMPHGGEPEDHRRIKSLNLKPYLFKKNKHRFQFVYAGAMWPHAYKPLESICSAIAHDEKLKTQIEIHFIGTGRHPNDPEGFNIRPVAEKWELWQTCIYEYPARIPYLDVLVHLQAADGIFILGSTEPHYTPSKVYQAVLSEKPILAVLHSQSTAVQIIRNTRAGIVLDFDGENGLTHIEQAFADNCNRFLCFAAQFHPGQIDRQAFASYSAREVTRRLAEALDQALLRVRAG</sequence>
<dbReference type="EMBL" id="PGFG01000001">
    <property type="protein sequence ID" value="PJJ74683.1"/>
    <property type="molecule type" value="Genomic_DNA"/>
</dbReference>
<evidence type="ECO:0008006" key="3">
    <source>
        <dbReference type="Google" id="ProtNLM"/>
    </source>
</evidence>
<dbReference type="SUPFAM" id="SSF53756">
    <property type="entry name" value="UDP-Glycosyltransferase/glycogen phosphorylase"/>
    <property type="match status" value="1"/>
</dbReference>
<accession>A0A2M9CS02</accession>
<dbReference type="Proteomes" id="UP000230000">
    <property type="component" value="Unassembled WGS sequence"/>
</dbReference>
<name>A0A2M9CS02_9BACT</name>
<evidence type="ECO:0000313" key="2">
    <source>
        <dbReference type="Proteomes" id="UP000230000"/>
    </source>
</evidence>
<keyword evidence="2" id="KW-1185">Reference proteome</keyword>
<reference evidence="1 2" key="1">
    <citation type="submission" date="2017-11" db="EMBL/GenBank/DDBJ databases">
        <title>Genomic Encyclopedia of Archaeal and Bacterial Type Strains, Phase II (KMG-II): From Individual Species to Whole Genera.</title>
        <authorList>
            <person name="Goeker M."/>
        </authorList>
    </citation>
    <scope>NUCLEOTIDE SEQUENCE [LARGE SCALE GENOMIC DNA]</scope>
    <source>
        <strain evidence="1 2">DSM 27268</strain>
    </source>
</reference>